<proteinExistence type="predicted"/>
<accession>A0ABU0U646</accession>
<sequence length="53" mass="6073">MALGITVMIGSIESKRWLPAHGSHLYCYLMRAPVEHFYFDFFNVIILVDTGIV</sequence>
<evidence type="ECO:0000313" key="1">
    <source>
        <dbReference type="EMBL" id="MDQ1149741.1"/>
    </source>
</evidence>
<dbReference type="Proteomes" id="UP001244640">
    <property type="component" value="Unassembled WGS sequence"/>
</dbReference>
<dbReference type="EMBL" id="JAUTBA010000001">
    <property type="protein sequence ID" value="MDQ1149741.1"/>
    <property type="molecule type" value="Genomic_DNA"/>
</dbReference>
<organism evidence="1 2">
    <name type="scientific">Sphingobacterium zeae</name>
    <dbReference type="NCBI Taxonomy" id="1776859"/>
    <lineage>
        <taxon>Bacteria</taxon>
        <taxon>Pseudomonadati</taxon>
        <taxon>Bacteroidota</taxon>
        <taxon>Sphingobacteriia</taxon>
        <taxon>Sphingobacteriales</taxon>
        <taxon>Sphingobacteriaceae</taxon>
        <taxon>Sphingobacterium</taxon>
    </lineage>
</organism>
<comment type="caution">
    <text evidence="1">The sequence shown here is derived from an EMBL/GenBank/DDBJ whole genome shotgun (WGS) entry which is preliminary data.</text>
</comment>
<gene>
    <name evidence="1" type="ORF">QE382_001725</name>
</gene>
<name>A0ABU0U646_9SPHI</name>
<reference evidence="1 2" key="1">
    <citation type="submission" date="2023-07" db="EMBL/GenBank/DDBJ databases">
        <title>Functional and genomic diversity of the sorghum phyllosphere microbiome.</title>
        <authorList>
            <person name="Shade A."/>
        </authorList>
    </citation>
    <scope>NUCLEOTIDE SEQUENCE [LARGE SCALE GENOMIC DNA]</scope>
    <source>
        <strain evidence="1 2">SORGH_AS_0892</strain>
    </source>
</reference>
<keyword evidence="2" id="KW-1185">Reference proteome</keyword>
<evidence type="ECO:0000313" key="2">
    <source>
        <dbReference type="Proteomes" id="UP001244640"/>
    </source>
</evidence>
<protein>
    <submittedName>
        <fullName evidence="1">Uncharacterized protein</fullName>
    </submittedName>
</protein>